<name>A0A6J5T444_9CAUD</name>
<accession>A0A6J5T444</accession>
<sequence length="156" mass="15458">MGITTFTGPVRAGDVLNTSGTTLGSDVQNVGTVVTVQAQAVTQAKSSESGAATGVYKTDIVIPANSLIVGITMLISSGWSGADKTFSIGVASAGTTIATGVDGTSTGVISCVTGATVATWKDVGTTDVRIWVSSVNTGTGVGTLVIQYVQAADLTP</sequence>
<gene>
    <name evidence="4" type="ORF">UFOVP1072_59</name>
    <name evidence="5" type="ORF">UFOVP1211_13</name>
    <name evidence="6" type="ORF">UFOVP1420_2</name>
    <name evidence="8" type="ORF">UFOVP1518_1</name>
    <name evidence="7" type="ORF">UFOVP1657_63</name>
    <name evidence="1" type="ORF">UFOVP475_14</name>
    <name evidence="2" type="ORF">UFOVP897_44</name>
    <name evidence="3" type="ORF">UFOVP984_14</name>
</gene>
<evidence type="ECO:0000313" key="5">
    <source>
        <dbReference type="EMBL" id="CAB4191212.1"/>
    </source>
</evidence>
<evidence type="ECO:0000313" key="6">
    <source>
        <dbReference type="EMBL" id="CAB4211657.1"/>
    </source>
</evidence>
<protein>
    <submittedName>
        <fullName evidence="7">Uncharacterized protein</fullName>
    </submittedName>
</protein>
<reference evidence="7" key="1">
    <citation type="submission" date="2020-05" db="EMBL/GenBank/DDBJ databases">
        <authorList>
            <person name="Chiriac C."/>
            <person name="Salcher M."/>
            <person name="Ghai R."/>
            <person name="Kavagutti S V."/>
        </authorList>
    </citation>
    <scope>NUCLEOTIDE SEQUENCE</scope>
</reference>
<organism evidence="7">
    <name type="scientific">uncultured Caudovirales phage</name>
    <dbReference type="NCBI Taxonomy" id="2100421"/>
    <lineage>
        <taxon>Viruses</taxon>
        <taxon>Duplodnaviria</taxon>
        <taxon>Heunggongvirae</taxon>
        <taxon>Uroviricota</taxon>
        <taxon>Caudoviricetes</taxon>
        <taxon>Peduoviridae</taxon>
        <taxon>Maltschvirus</taxon>
        <taxon>Maltschvirus maltsch</taxon>
    </lineage>
</organism>
<dbReference type="EMBL" id="LR797171">
    <property type="protein sequence ID" value="CAB4191212.1"/>
    <property type="molecule type" value="Genomic_DNA"/>
</dbReference>
<dbReference type="EMBL" id="LR798369">
    <property type="protein sequence ID" value="CAB5227050.1"/>
    <property type="molecule type" value="Genomic_DNA"/>
</dbReference>
<dbReference type="EMBL" id="LR796847">
    <property type="protein sequence ID" value="CAB4169520.1"/>
    <property type="molecule type" value="Genomic_DNA"/>
</dbReference>
<proteinExistence type="predicted"/>
<dbReference type="EMBL" id="LR797018">
    <property type="protein sequence ID" value="CAB4181733.1"/>
    <property type="molecule type" value="Genomic_DNA"/>
</dbReference>
<dbReference type="EMBL" id="LR796926">
    <property type="protein sequence ID" value="CAB4175788.1"/>
    <property type="molecule type" value="Genomic_DNA"/>
</dbReference>
<dbReference type="EMBL" id="LR797514">
    <property type="protein sequence ID" value="CAB4222399.1"/>
    <property type="molecule type" value="Genomic_DNA"/>
</dbReference>
<dbReference type="EMBL" id="LR797376">
    <property type="protein sequence ID" value="CAB4211657.1"/>
    <property type="molecule type" value="Genomic_DNA"/>
</dbReference>
<dbReference type="EMBL" id="LR796460">
    <property type="protein sequence ID" value="CAB4145528.1"/>
    <property type="molecule type" value="Genomic_DNA"/>
</dbReference>
<evidence type="ECO:0000313" key="4">
    <source>
        <dbReference type="EMBL" id="CAB4181733.1"/>
    </source>
</evidence>
<evidence type="ECO:0000313" key="1">
    <source>
        <dbReference type="EMBL" id="CAB4145528.1"/>
    </source>
</evidence>
<evidence type="ECO:0000313" key="7">
    <source>
        <dbReference type="EMBL" id="CAB4222399.1"/>
    </source>
</evidence>
<evidence type="ECO:0000313" key="3">
    <source>
        <dbReference type="EMBL" id="CAB4175788.1"/>
    </source>
</evidence>
<evidence type="ECO:0000313" key="2">
    <source>
        <dbReference type="EMBL" id="CAB4169520.1"/>
    </source>
</evidence>
<evidence type="ECO:0000313" key="8">
    <source>
        <dbReference type="EMBL" id="CAB5227050.1"/>
    </source>
</evidence>